<proteinExistence type="predicted"/>
<evidence type="ECO:0000313" key="1">
    <source>
        <dbReference type="EMBL" id="MEI4801993.1"/>
    </source>
</evidence>
<protein>
    <submittedName>
        <fullName evidence="1">Uncharacterized protein</fullName>
    </submittedName>
</protein>
<name>A0ABU8FHM7_9BACI</name>
<accession>A0ABU8FHM7</accession>
<comment type="caution">
    <text evidence="1">The sequence shown here is derived from an EMBL/GenBank/DDBJ whole genome shotgun (WGS) entry which is preliminary data.</text>
</comment>
<evidence type="ECO:0000313" key="2">
    <source>
        <dbReference type="Proteomes" id="UP001372526"/>
    </source>
</evidence>
<reference evidence="1 2" key="1">
    <citation type="submission" date="2024-01" db="EMBL/GenBank/DDBJ databases">
        <title>Seven novel Bacillus-like species.</title>
        <authorList>
            <person name="Liu G."/>
        </authorList>
    </citation>
    <scope>NUCLEOTIDE SEQUENCE [LARGE SCALE GENOMIC DNA]</scope>
    <source>
        <strain evidence="1 2">FJAT-51639</strain>
    </source>
</reference>
<gene>
    <name evidence="1" type="ORF">WAZ07_11775</name>
</gene>
<organism evidence="1 2">
    <name type="scientific">Bacillus bruguierae</name>
    <dbReference type="NCBI Taxonomy" id="3127667"/>
    <lineage>
        <taxon>Bacteria</taxon>
        <taxon>Bacillati</taxon>
        <taxon>Bacillota</taxon>
        <taxon>Bacilli</taxon>
        <taxon>Bacillales</taxon>
        <taxon>Bacillaceae</taxon>
        <taxon>Bacillus</taxon>
    </lineage>
</organism>
<dbReference type="EMBL" id="JBAWSX010000006">
    <property type="protein sequence ID" value="MEI4801993.1"/>
    <property type="molecule type" value="Genomic_DNA"/>
</dbReference>
<sequence>MSKQKEFFYCYSPVLHVFLKERNQRYTCTGLNENTLRKFWQYPRTEELDDLLTQWQVNKPK</sequence>
<dbReference type="RefSeq" id="WP_336472609.1">
    <property type="nucleotide sequence ID" value="NZ_JBAWSX010000006.1"/>
</dbReference>
<dbReference type="Proteomes" id="UP001372526">
    <property type="component" value="Unassembled WGS sequence"/>
</dbReference>
<keyword evidence="2" id="KW-1185">Reference proteome</keyword>